<dbReference type="EMBL" id="GL870879">
    <property type="protein sequence ID" value="EIJ88017.1"/>
    <property type="molecule type" value="Genomic_DNA"/>
</dbReference>
<dbReference type="OMA" id="GDIPQMK"/>
<dbReference type="AlphaFoldDB" id="I3EFM0"/>
<proteinExistence type="predicted"/>
<dbReference type="Proteomes" id="UP000002872">
    <property type="component" value="Unassembled WGS sequence"/>
</dbReference>
<evidence type="ECO:0000313" key="1">
    <source>
        <dbReference type="EMBL" id="EIJ88017.1"/>
    </source>
</evidence>
<gene>
    <name evidence="1" type="ORF">NEQG_01461</name>
</gene>
<dbReference type="InParanoid" id="I3EFM0"/>
<dbReference type="VEuPathDB" id="MicrosporidiaDB:NEQG_01461"/>
<evidence type="ECO:0000313" key="2">
    <source>
        <dbReference type="Proteomes" id="UP000002872"/>
    </source>
</evidence>
<organism evidence="1 2">
    <name type="scientific">Nematocida parisii (strain ERTm3)</name>
    <name type="common">Nematode killer fungus</name>
    <dbReference type="NCBI Taxonomy" id="935791"/>
    <lineage>
        <taxon>Eukaryota</taxon>
        <taxon>Fungi</taxon>
        <taxon>Fungi incertae sedis</taxon>
        <taxon>Microsporidia</taxon>
        <taxon>Nematocida</taxon>
    </lineage>
</organism>
<dbReference type="OrthoDB" id="2194673at2759"/>
<protein>
    <submittedName>
        <fullName evidence="1">Uncharacterized protein</fullName>
    </submittedName>
</protein>
<dbReference type="HOGENOM" id="CLU_1731973_0_0_1"/>
<reference evidence="1" key="1">
    <citation type="submission" date="2011-01" db="EMBL/GenBank/DDBJ databases">
        <title>The Genome Sequence of Nematocida parisii strain ERTm3.</title>
        <authorList>
            <consortium name="The Broad Institute Genome Sequencing Platform"/>
            <consortium name="The Broad Institute Genome Sequencing Center for Infectious Disease"/>
            <person name="Cuomo C."/>
            <person name="Troemel E."/>
            <person name="Young S.K."/>
            <person name="Zeng Q."/>
            <person name="Gargeya S."/>
            <person name="Fitzgerald M."/>
            <person name="Haas B."/>
            <person name="Abouelleil A."/>
            <person name="Alvarado L."/>
            <person name="Arachchi H.M."/>
            <person name="Berlin A."/>
            <person name="Chapman S.B."/>
            <person name="Gearin G."/>
            <person name="Goldberg J."/>
            <person name="Griggs A."/>
            <person name="Gujja S."/>
            <person name="Hansen M."/>
            <person name="Heiman D."/>
            <person name="Howarth C."/>
            <person name="Larimer J."/>
            <person name="Lui A."/>
            <person name="MacDonald P.J.P."/>
            <person name="McCowen C."/>
            <person name="Montmayeur A."/>
            <person name="Murphy C."/>
            <person name="Neiman D."/>
            <person name="Pearson M."/>
            <person name="Priest M."/>
            <person name="Roberts A."/>
            <person name="Saif S."/>
            <person name="Shea T."/>
            <person name="Sisk P."/>
            <person name="Stolte C."/>
            <person name="Sykes S."/>
            <person name="Wortman J."/>
            <person name="Nusbaum C."/>
            <person name="Birren B."/>
        </authorList>
    </citation>
    <scope>NUCLEOTIDE SEQUENCE</scope>
    <source>
        <strain evidence="1">ERTm3</strain>
    </source>
</reference>
<accession>I3EFM0</accession>
<keyword evidence="2" id="KW-1185">Reference proteome</keyword>
<name>I3EFM0_NEMP3</name>
<sequence>MSTLESECLQLINESTEEFSYSLQRYKLEVLSSKKPSKHSDSIFGYFFLYLLAMGDTRRYSLNRMELSSVIDLDNSECIRIVDHIWKCNVLGDIPQMKQAAETLPKTHLKLGQAACEVLQEKKSNMEVRDSGAQESKLQKIVKASNMFFRV</sequence>